<organism evidence="2 3">
    <name type="scientific">Candidatus Protochlamydia amoebophila</name>
    <dbReference type="NCBI Taxonomy" id="362787"/>
    <lineage>
        <taxon>Bacteria</taxon>
        <taxon>Pseudomonadati</taxon>
        <taxon>Chlamydiota</taxon>
        <taxon>Chlamydiia</taxon>
        <taxon>Parachlamydiales</taxon>
        <taxon>Parachlamydiaceae</taxon>
        <taxon>Candidatus Protochlamydia</taxon>
    </lineage>
</organism>
<dbReference type="Proteomes" id="UP000031465">
    <property type="component" value="Unassembled WGS sequence"/>
</dbReference>
<dbReference type="EMBL" id="JSAN01000120">
    <property type="protein sequence ID" value="KIC71057.1"/>
    <property type="molecule type" value="Genomic_DNA"/>
</dbReference>
<protein>
    <submittedName>
        <fullName evidence="2">Uncharacterized protein</fullName>
    </submittedName>
</protein>
<gene>
    <name evidence="2" type="ORF">DB44_EW00290</name>
</gene>
<dbReference type="AlphaFoldDB" id="A0A0C1JUW7"/>
<proteinExistence type="predicted"/>
<sequence length="455" mass="49231">MSDLDANIHGYSYGAVHGPTQVETTENSESKTSNSTISTIEQSKVVASLMIPPPNFPALVSPPANGETSLVLVVSSMNNSSQPILAFMRSMQEQTSKIMDEMLDGWLKNIKEIDEYVQRLINSPQYLALQDIRLNGDPKQGNVAGIQDPTSANAAAANPTTANVAPYTFLNSLDRLNKFERVAEAASASESSPASDAARQVTLTLISTMIIGGAMSLGATELTTSIDGVSSSPFVGPVELLEKLQPVFPQLVIQDMIPMINLMVASTFYAAALDEAVSNAKEREGENHVEAAQNFARDVIKMVADPAFVAMTYVNKMEGADQMSPELKERMAALVKLVLASVALSLLYTVEVGKVQSGKYWGMEPQEFRDLLNGTIPVKTSGSLTTQEQMVATLLNQIKAQLDILPAEERVRAIETILDYVGESHHLEGMLDPGKVFHETFNPKDPTKDPNLQAV</sequence>
<evidence type="ECO:0000256" key="1">
    <source>
        <dbReference type="SAM" id="MobiDB-lite"/>
    </source>
</evidence>
<accession>A0A0C1JUW7</accession>
<dbReference type="PATRIC" id="fig|362787.3.peg.1773"/>
<dbReference type="RefSeq" id="WP_039360148.1">
    <property type="nucleotide sequence ID" value="NZ_JSAN01000120.1"/>
</dbReference>
<name>A0A0C1JUW7_9BACT</name>
<evidence type="ECO:0000313" key="2">
    <source>
        <dbReference type="EMBL" id="KIC71057.1"/>
    </source>
</evidence>
<evidence type="ECO:0000313" key="3">
    <source>
        <dbReference type="Proteomes" id="UP000031465"/>
    </source>
</evidence>
<feature type="region of interest" description="Disordered" evidence="1">
    <location>
        <begin position="15"/>
        <end position="37"/>
    </location>
</feature>
<reference evidence="2 3" key="1">
    <citation type="journal article" date="2014" name="Mol. Biol. Evol.">
        <title>Massive expansion of Ubiquitination-related gene families within the Chlamydiae.</title>
        <authorList>
            <person name="Domman D."/>
            <person name="Collingro A."/>
            <person name="Lagkouvardos I."/>
            <person name="Gehre L."/>
            <person name="Weinmaier T."/>
            <person name="Rattei T."/>
            <person name="Subtil A."/>
            <person name="Horn M."/>
        </authorList>
    </citation>
    <scope>NUCLEOTIDE SEQUENCE [LARGE SCALE GENOMIC DNA]</scope>
    <source>
        <strain evidence="2 3">EI2</strain>
    </source>
</reference>
<feature type="compositionally biased region" description="Low complexity" evidence="1">
    <location>
        <begin position="23"/>
        <end position="37"/>
    </location>
</feature>
<comment type="caution">
    <text evidence="2">The sequence shown here is derived from an EMBL/GenBank/DDBJ whole genome shotgun (WGS) entry which is preliminary data.</text>
</comment>